<dbReference type="AlphaFoldDB" id="A0A2I0VBL1"/>
<organism evidence="2 3">
    <name type="scientific">Dendrobium catenatum</name>
    <dbReference type="NCBI Taxonomy" id="906689"/>
    <lineage>
        <taxon>Eukaryota</taxon>
        <taxon>Viridiplantae</taxon>
        <taxon>Streptophyta</taxon>
        <taxon>Embryophyta</taxon>
        <taxon>Tracheophyta</taxon>
        <taxon>Spermatophyta</taxon>
        <taxon>Magnoliopsida</taxon>
        <taxon>Liliopsida</taxon>
        <taxon>Asparagales</taxon>
        <taxon>Orchidaceae</taxon>
        <taxon>Epidendroideae</taxon>
        <taxon>Malaxideae</taxon>
        <taxon>Dendrobiinae</taxon>
        <taxon>Dendrobium</taxon>
    </lineage>
</organism>
<reference evidence="2 3" key="1">
    <citation type="journal article" date="2016" name="Sci. Rep.">
        <title>The Dendrobium catenatum Lindl. genome sequence provides insights into polysaccharide synthase, floral development and adaptive evolution.</title>
        <authorList>
            <person name="Zhang G.Q."/>
            <person name="Xu Q."/>
            <person name="Bian C."/>
            <person name="Tsai W.C."/>
            <person name="Yeh C.M."/>
            <person name="Liu K.W."/>
            <person name="Yoshida K."/>
            <person name="Zhang L.S."/>
            <person name="Chang S.B."/>
            <person name="Chen F."/>
            <person name="Shi Y."/>
            <person name="Su Y.Y."/>
            <person name="Zhang Y.Q."/>
            <person name="Chen L.J."/>
            <person name="Yin Y."/>
            <person name="Lin M."/>
            <person name="Huang H."/>
            <person name="Deng H."/>
            <person name="Wang Z.W."/>
            <person name="Zhu S.L."/>
            <person name="Zhao X."/>
            <person name="Deng C."/>
            <person name="Niu S.C."/>
            <person name="Huang J."/>
            <person name="Wang M."/>
            <person name="Liu G.H."/>
            <person name="Yang H.J."/>
            <person name="Xiao X.J."/>
            <person name="Hsiao Y.Y."/>
            <person name="Wu W.L."/>
            <person name="Chen Y.Y."/>
            <person name="Mitsuda N."/>
            <person name="Ohme-Takagi M."/>
            <person name="Luo Y.B."/>
            <person name="Van de Peer Y."/>
            <person name="Liu Z.J."/>
        </authorList>
    </citation>
    <scope>NUCLEOTIDE SEQUENCE [LARGE SCALE GENOMIC DNA]</scope>
    <source>
        <tissue evidence="2">The whole plant</tissue>
    </source>
</reference>
<feature type="compositionally biased region" description="Polar residues" evidence="1">
    <location>
        <begin position="69"/>
        <end position="94"/>
    </location>
</feature>
<accession>A0A2I0VBL1</accession>
<proteinExistence type="predicted"/>
<dbReference type="EMBL" id="KZ504947">
    <property type="protein sequence ID" value="PKU60802.1"/>
    <property type="molecule type" value="Genomic_DNA"/>
</dbReference>
<evidence type="ECO:0000313" key="3">
    <source>
        <dbReference type="Proteomes" id="UP000233837"/>
    </source>
</evidence>
<feature type="region of interest" description="Disordered" evidence="1">
    <location>
        <begin position="66"/>
        <end position="99"/>
    </location>
</feature>
<evidence type="ECO:0000256" key="1">
    <source>
        <dbReference type="SAM" id="MobiDB-lite"/>
    </source>
</evidence>
<gene>
    <name evidence="2" type="ORF">MA16_Dca028499</name>
</gene>
<keyword evidence="3" id="KW-1185">Reference proteome</keyword>
<evidence type="ECO:0000313" key="2">
    <source>
        <dbReference type="EMBL" id="PKU60802.1"/>
    </source>
</evidence>
<sequence length="125" mass="14207">MAATQRKKIPRFLWWFGGLRGSRHRVVAPWRLDNNPFHSRTFGQHIENLGQQFLIFESAGQQDIHAGISGQQEKFQEGSSSDTGQQSNNRSSTFGRVESSGRQVLKLPILDSNSLQGKTKIWLIR</sequence>
<reference evidence="2 3" key="2">
    <citation type="journal article" date="2017" name="Nature">
        <title>The Apostasia genome and the evolution of orchids.</title>
        <authorList>
            <person name="Zhang G.Q."/>
            <person name="Liu K.W."/>
            <person name="Li Z."/>
            <person name="Lohaus R."/>
            <person name="Hsiao Y.Y."/>
            <person name="Niu S.C."/>
            <person name="Wang J.Y."/>
            <person name="Lin Y.C."/>
            <person name="Xu Q."/>
            <person name="Chen L.J."/>
            <person name="Yoshida K."/>
            <person name="Fujiwara S."/>
            <person name="Wang Z.W."/>
            <person name="Zhang Y.Q."/>
            <person name="Mitsuda N."/>
            <person name="Wang M."/>
            <person name="Liu G.H."/>
            <person name="Pecoraro L."/>
            <person name="Huang H.X."/>
            <person name="Xiao X.J."/>
            <person name="Lin M."/>
            <person name="Wu X.Y."/>
            <person name="Wu W.L."/>
            <person name="Chen Y.Y."/>
            <person name="Chang S.B."/>
            <person name="Sakamoto S."/>
            <person name="Ohme-Takagi M."/>
            <person name="Yagi M."/>
            <person name="Zeng S.J."/>
            <person name="Shen C.Y."/>
            <person name="Yeh C.M."/>
            <person name="Luo Y.B."/>
            <person name="Tsai W.C."/>
            <person name="Van de Peer Y."/>
            <person name="Liu Z.J."/>
        </authorList>
    </citation>
    <scope>NUCLEOTIDE SEQUENCE [LARGE SCALE GENOMIC DNA]</scope>
    <source>
        <tissue evidence="2">The whole plant</tissue>
    </source>
</reference>
<name>A0A2I0VBL1_9ASPA</name>
<dbReference type="Proteomes" id="UP000233837">
    <property type="component" value="Unassembled WGS sequence"/>
</dbReference>
<protein>
    <submittedName>
        <fullName evidence="2">Uncharacterized protein</fullName>
    </submittedName>
</protein>